<comment type="pathway">
    <text evidence="2 9">Amino-acid biosynthesis; L-tryptophan biosynthesis; L-tryptophan from chorismate: step 5/5.</text>
</comment>
<dbReference type="GO" id="GO:0004834">
    <property type="term" value="F:tryptophan synthase activity"/>
    <property type="evidence" value="ECO:0007669"/>
    <property type="project" value="UniProtKB-UniRule"/>
</dbReference>
<keyword evidence="12" id="KW-1185">Reference proteome</keyword>
<dbReference type="InterPro" id="IPR002028">
    <property type="entry name" value="Trp_synthase_suA"/>
</dbReference>
<dbReference type="PANTHER" id="PTHR43406">
    <property type="entry name" value="TRYPTOPHAN SYNTHASE, ALPHA CHAIN"/>
    <property type="match status" value="1"/>
</dbReference>
<evidence type="ECO:0000256" key="9">
    <source>
        <dbReference type="HAMAP-Rule" id="MF_00131"/>
    </source>
</evidence>
<accession>A0A5Q2FBR1</accession>
<keyword evidence="7 9" id="KW-0456">Lyase</keyword>
<dbReference type="PANTHER" id="PTHR43406:SF1">
    <property type="entry name" value="TRYPTOPHAN SYNTHASE ALPHA CHAIN, CHLOROPLASTIC"/>
    <property type="match status" value="1"/>
</dbReference>
<organism evidence="11 12">
    <name type="scientific">Raineyella fluvialis</name>
    <dbReference type="NCBI Taxonomy" id="2662261"/>
    <lineage>
        <taxon>Bacteria</taxon>
        <taxon>Bacillati</taxon>
        <taxon>Actinomycetota</taxon>
        <taxon>Actinomycetes</taxon>
        <taxon>Propionibacteriales</taxon>
        <taxon>Propionibacteriaceae</taxon>
        <taxon>Raineyella</taxon>
    </lineage>
</organism>
<dbReference type="KEGG" id="rain:Rai3103_13455"/>
<dbReference type="SUPFAM" id="SSF51366">
    <property type="entry name" value="Ribulose-phoshate binding barrel"/>
    <property type="match status" value="1"/>
</dbReference>
<dbReference type="EC" id="4.2.1.20" evidence="9"/>
<evidence type="ECO:0000313" key="12">
    <source>
        <dbReference type="Proteomes" id="UP000386847"/>
    </source>
</evidence>
<sequence>MTAPGNCTPIFDRAAAEERAVFIGYLPVGYPTVPGSLDAMRALVDPGDGPGADIVEIGIPYSDPMMDGATIQRAATRALERGVRVRDVLAATEAVAAAGATPCVMSYWNLIEQYGCDAFARDFANAGGAGVITPDLTPDEADEWTPATDAHGVDRIYLVAPSSTDDRIKLTADAARGWLYATAVMGVTGARDTTSEAGHVLTQRIRRISPDTRVGIGLGVSDGAQAAEIGAYADAVIVGSALVRTLIDADDTGRPDDLTALRALTSDLARGVRAR</sequence>
<evidence type="ECO:0000256" key="2">
    <source>
        <dbReference type="ARBA" id="ARBA00004733"/>
    </source>
</evidence>
<feature type="active site" description="Proton acceptor" evidence="9">
    <location>
        <position position="56"/>
    </location>
</feature>
<feature type="active site" description="Proton acceptor" evidence="9">
    <location>
        <position position="67"/>
    </location>
</feature>
<evidence type="ECO:0000313" key="11">
    <source>
        <dbReference type="EMBL" id="QGF24490.1"/>
    </source>
</evidence>
<dbReference type="RefSeq" id="WP_153573019.1">
    <property type="nucleotide sequence ID" value="NZ_CP045725.1"/>
</dbReference>
<evidence type="ECO:0000256" key="7">
    <source>
        <dbReference type="ARBA" id="ARBA00023239"/>
    </source>
</evidence>
<dbReference type="PROSITE" id="PS00167">
    <property type="entry name" value="TRP_SYNTHASE_ALPHA"/>
    <property type="match status" value="1"/>
</dbReference>
<dbReference type="CDD" id="cd04724">
    <property type="entry name" value="Tryptophan_synthase_alpha"/>
    <property type="match status" value="1"/>
</dbReference>
<dbReference type="InterPro" id="IPR018204">
    <property type="entry name" value="Trp_synthase_alpha_AS"/>
</dbReference>
<evidence type="ECO:0000256" key="3">
    <source>
        <dbReference type="ARBA" id="ARBA00011270"/>
    </source>
</evidence>
<dbReference type="InterPro" id="IPR011060">
    <property type="entry name" value="RibuloseP-bd_barrel"/>
</dbReference>
<dbReference type="NCBIfam" id="TIGR00262">
    <property type="entry name" value="trpA"/>
    <property type="match status" value="1"/>
</dbReference>
<evidence type="ECO:0000256" key="6">
    <source>
        <dbReference type="ARBA" id="ARBA00023141"/>
    </source>
</evidence>
<proteinExistence type="inferred from homology"/>
<evidence type="ECO:0000256" key="5">
    <source>
        <dbReference type="ARBA" id="ARBA00022822"/>
    </source>
</evidence>
<reference evidence="11 12" key="1">
    <citation type="submission" date="2019-10" db="EMBL/GenBank/DDBJ databases">
        <title>Genomic analysis of Raineyella sp. CBA3103.</title>
        <authorList>
            <person name="Roh S.W."/>
        </authorList>
    </citation>
    <scope>NUCLEOTIDE SEQUENCE [LARGE SCALE GENOMIC DNA]</scope>
    <source>
        <strain evidence="11 12">CBA3103</strain>
    </source>
</reference>
<name>A0A5Q2FBR1_9ACTN</name>
<evidence type="ECO:0000256" key="1">
    <source>
        <dbReference type="ARBA" id="ARBA00003365"/>
    </source>
</evidence>
<comment type="catalytic activity">
    <reaction evidence="8 9">
        <text>(1S,2R)-1-C-(indol-3-yl)glycerol 3-phosphate + L-serine = D-glyceraldehyde 3-phosphate + L-tryptophan + H2O</text>
        <dbReference type="Rhea" id="RHEA:10532"/>
        <dbReference type="ChEBI" id="CHEBI:15377"/>
        <dbReference type="ChEBI" id="CHEBI:33384"/>
        <dbReference type="ChEBI" id="CHEBI:57912"/>
        <dbReference type="ChEBI" id="CHEBI:58866"/>
        <dbReference type="ChEBI" id="CHEBI:59776"/>
        <dbReference type="EC" id="4.2.1.20"/>
    </reaction>
</comment>
<dbReference type="AlphaFoldDB" id="A0A5Q2FBR1"/>
<comment type="subunit">
    <text evidence="3 9">Tetramer of two alpha and two beta chains.</text>
</comment>
<dbReference type="UniPathway" id="UPA00035">
    <property type="reaction ID" value="UER00044"/>
</dbReference>
<protein>
    <recommendedName>
        <fullName evidence="9">Tryptophan synthase alpha chain</fullName>
        <ecNumber evidence="9">4.2.1.20</ecNumber>
    </recommendedName>
</protein>
<dbReference type="FunFam" id="3.20.20.70:FF:000037">
    <property type="entry name" value="Tryptophan synthase alpha chain"/>
    <property type="match status" value="1"/>
</dbReference>
<comment type="function">
    <text evidence="1 9">The alpha subunit is responsible for the aldol cleavage of indoleglycerol phosphate to indole and glyceraldehyde 3-phosphate.</text>
</comment>
<dbReference type="Gene3D" id="3.20.20.70">
    <property type="entry name" value="Aldolase class I"/>
    <property type="match status" value="1"/>
</dbReference>
<keyword evidence="5 9" id="KW-0822">Tryptophan biosynthesis</keyword>
<dbReference type="Pfam" id="PF00290">
    <property type="entry name" value="Trp_syntA"/>
    <property type="match status" value="1"/>
</dbReference>
<dbReference type="Proteomes" id="UP000386847">
    <property type="component" value="Chromosome"/>
</dbReference>
<keyword evidence="4 9" id="KW-0028">Amino-acid biosynthesis</keyword>
<dbReference type="InterPro" id="IPR013785">
    <property type="entry name" value="Aldolase_TIM"/>
</dbReference>
<evidence type="ECO:0000256" key="4">
    <source>
        <dbReference type="ARBA" id="ARBA00022605"/>
    </source>
</evidence>
<gene>
    <name evidence="9" type="primary">trpA</name>
    <name evidence="11" type="ORF">Rai3103_13455</name>
</gene>
<evidence type="ECO:0000256" key="10">
    <source>
        <dbReference type="RuleBase" id="RU003662"/>
    </source>
</evidence>
<evidence type="ECO:0000256" key="8">
    <source>
        <dbReference type="ARBA" id="ARBA00049047"/>
    </source>
</evidence>
<keyword evidence="6 9" id="KW-0057">Aromatic amino acid biosynthesis</keyword>
<dbReference type="GO" id="GO:0005829">
    <property type="term" value="C:cytosol"/>
    <property type="evidence" value="ECO:0007669"/>
    <property type="project" value="TreeGrafter"/>
</dbReference>
<dbReference type="HAMAP" id="MF_00131">
    <property type="entry name" value="Trp_synth_alpha"/>
    <property type="match status" value="1"/>
</dbReference>
<comment type="similarity">
    <text evidence="9 10">Belongs to the TrpA family.</text>
</comment>
<dbReference type="EMBL" id="CP045725">
    <property type="protein sequence ID" value="QGF24490.1"/>
    <property type="molecule type" value="Genomic_DNA"/>
</dbReference>